<keyword evidence="1" id="KW-0732">Signal</keyword>
<evidence type="ECO:0000256" key="1">
    <source>
        <dbReference type="ARBA" id="ARBA00022729"/>
    </source>
</evidence>
<dbReference type="InterPro" id="IPR018143">
    <property type="entry name" value="Folate_rcpt-like"/>
</dbReference>
<dbReference type="EMBL" id="JAGYWB010000006">
    <property type="protein sequence ID" value="KAI0518626.1"/>
    <property type="molecule type" value="Genomic_DNA"/>
</dbReference>
<dbReference type="PANTHER" id="PTHR37390:SF1">
    <property type="entry name" value="FOLATE-BINDING PROTEIN 1"/>
    <property type="match status" value="1"/>
</dbReference>
<evidence type="ECO:0000313" key="5">
    <source>
        <dbReference type="Proteomes" id="UP000829196"/>
    </source>
</evidence>
<sequence length="344" mass="37945">MATKGLSPSAAAKSLPYSSFFVSLSQISEQKPPAPATVQQREGDGRDWLLMGLVYRASMFLEIFATLFLFVVLNRVSAGQSGGLCISPGGHFHPFLTEGKPPRKVTKGPRDLAVCRVFRQNTCCDVVQTYRVLEFVRRLASFGEASQECLHAWELLECSVCDPLIGVQPGPPLICASFCNMILQDCSSAYFSIDPRNKVLSPCGLGDIICGRASELASNGTELCHLAGFAVKQDVFGNHDVDKQYCYGGKASVESISSSWKASRSVLSMGEQPYGVLEDFQQWFRKLPVNEKVKWAIGGMVLTSGLLYMSKRKSYSQRRKQAVALRMARKMDSRINHSSSSIRR</sequence>
<name>A0A8T3BQX5_DENNO</name>
<protein>
    <recommendedName>
        <fullName evidence="3">Folate receptor-like domain-containing protein</fullName>
    </recommendedName>
</protein>
<proteinExistence type="predicted"/>
<organism evidence="4 5">
    <name type="scientific">Dendrobium nobile</name>
    <name type="common">Orchid</name>
    <dbReference type="NCBI Taxonomy" id="94219"/>
    <lineage>
        <taxon>Eukaryota</taxon>
        <taxon>Viridiplantae</taxon>
        <taxon>Streptophyta</taxon>
        <taxon>Embryophyta</taxon>
        <taxon>Tracheophyta</taxon>
        <taxon>Spermatophyta</taxon>
        <taxon>Magnoliopsida</taxon>
        <taxon>Liliopsida</taxon>
        <taxon>Asparagales</taxon>
        <taxon>Orchidaceae</taxon>
        <taxon>Epidendroideae</taxon>
        <taxon>Malaxideae</taxon>
        <taxon>Dendrobiinae</taxon>
        <taxon>Dendrobium</taxon>
    </lineage>
</organism>
<dbReference type="Proteomes" id="UP000829196">
    <property type="component" value="Unassembled WGS sequence"/>
</dbReference>
<reference evidence="4" key="1">
    <citation type="journal article" date="2022" name="Front. Genet.">
        <title>Chromosome-Scale Assembly of the Dendrobium nobile Genome Provides Insights Into the Molecular Mechanism of the Biosynthesis of the Medicinal Active Ingredient of Dendrobium.</title>
        <authorList>
            <person name="Xu Q."/>
            <person name="Niu S.-C."/>
            <person name="Li K.-L."/>
            <person name="Zheng P.-J."/>
            <person name="Zhang X.-J."/>
            <person name="Jia Y."/>
            <person name="Liu Y."/>
            <person name="Niu Y.-X."/>
            <person name="Yu L.-H."/>
            <person name="Chen D.-F."/>
            <person name="Zhang G.-Q."/>
        </authorList>
    </citation>
    <scope>NUCLEOTIDE SEQUENCE</scope>
    <source>
        <tissue evidence="4">Leaf</tissue>
    </source>
</reference>
<gene>
    <name evidence="4" type="ORF">KFK09_006062</name>
</gene>
<dbReference type="AlphaFoldDB" id="A0A8T3BQX5"/>
<dbReference type="InterPro" id="IPR053305">
    <property type="entry name" value="Folate-binding_rcpt-like"/>
</dbReference>
<dbReference type="Pfam" id="PF03024">
    <property type="entry name" value="Folate_rec"/>
    <property type="match status" value="1"/>
</dbReference>
<evidence type="ECO:0000256" key="2">
    <source>
        <dbReference type="ARBA" id="ARBA00023157"/>
    </source>
</evidence>
<accession>A0A8T3BQX5</accession>
<comment type="caution">
    <text evidence="4">The sequence shown here is derived from an EMBL/GenBank/DDBJ whole genome shotgun (WGS) entry which is preliminary data.</text>
</comment>
<evidence type="ECO:0000313" key="4">
    <source>
        <dbReference type="EMBL" id="KAI0518626.1"/>
    </source>
</evidence>
<keyword evidence="2" id="KW-1015">Disulfide bond</keyword>
<dbReference type="OrthoDB" id="498177at2759"/>
<evidence type="ECO:0000259" key="3">
    <source>
        <dbReference type="Pfam" id="PF03024"/>
    </source>
</evidence>
<feature type="domain" description="Folate receptor-like" evidence="3">
    <location>
        <begin position="107"/>
        <end position="226"/>
    </location>
</feature>
<dbReference type="PANTHER" id="PTHR37390">
    <property type="entry name" value="OS02G0592500 PROTEIN"/>
    <property type="match status" value="1"/>
</dbReference>
<keyword evidence="5" id="KW-1185">Reference proteome</keyword>